<dbReference type="EMBL" id="QJKB01000002">
    <property type="protein sequence ID" value="PXX45240.1"/>
    <property type="molecule type" value="Genomic_DNA"/>
</dbReference>
<accession>A0A318JE33</accession>
<dbReference type="Pfam" id="PF00067">
    <property type="entry name" value="p450"/>
    <property type="match status" value="1"/>
</dbReference>
<dbReference type="OrthoDB" id="4168525at2"/>
<sequence length="401" mass="43530">MTQKISILNAPCHPHPYPYYASLRAGPALVFDAELKCWIASRAAVVEQVLESPACTVRPVAEPVPRNIVSGPAGEIFSHLIRMNEGPKHALPRQVIQGSLSKPDLSGIAAYTQQHATQLASKYDVNTGNGLTQYLLSLPVHVMGSVLGFEEDALPALANWMADFVRCLSPLSTTEQIATAHMAAKALQNSFRQLLQDSQAKPHGFLAGLQNEAELCGWQHVDGILSNLIGLLSQTYEATAGLAGNSLVALQTHSTLLQDLRAETAALPQKLSQFVAEVARYDASVQNTRRFVNQHCEIAGQSLQAGDVIVVLLAAANRDAAANVDPDILQLNRPDRKVFTFGHGRHACPGQDIAERITATCLSHLLSAPTFDFAALRWTYRASLNGRIPVFTHNRQNKENT</sequence>
<dbReference type="InterPro" id="IPR036396">
    <property type="entry name" value="Cyt_P450_sf"/>
</dbReference>
<keyword evidence="2" id="KW-0560">Oxidoreductase</keyword>
<evidence type="ECO:0000313" key="3">
    <source>
        <dbReference type="EMBL" id="PXX45240.1"/>
    </source>
</evidence>
<evidence type="ECO:0000313" key="4">
    <source>
        <dbReference type="Proteomes" id="UP000247792"/>
    </source>
</evidence>
<dbReference type="InterPro" id="IPR001128">
    <property type="entry name" value="Cyt_P450"/>
</dbReference>
<name>A0A318JE33_9BURK</name>
<dbReference type="GO" id="GO:0016705">
    <property type="term" value="F:oxidoreductase activity, acting on paired donors, with incorporation or reduction of molecular oxygen"/>
    <property type="evidence" value="ECO:0007669"/>
    <property type="project" value="InterPro"/>
</dbReference>
<dbReference type="GO" id="GO:0020037">
    <property type="term" value="F:heme binding"/>
    <property type="evidence" value="ECO:0007669"/>
    <property type="project" value="InterPro"/>
</dbReference>
<gene>
    <name evidence="3" type="ORF">DFR42_102468</name>
</gene>
<dbReference type="InterPro" id="IPR017972">
    <property type="entry name" value="Cyt_P450_CS"/>
</dbReference>
<keyword evidence="2" id="KW-0479">Metal-binding</keyword>
<dbReference type="PANTHER" id="PTHR46696:SF1">
    <property type="entry name" value="CYTOCHROME P450 YJIB-RELATED"/>
    <property type="match status" value="1"/>
</dbReference>
<dbReference type="AlphaFoldDB" id="A0A318JE33"/>
<dbReference type="PRINTS" id="PR00359">
    <property type="entry name" value="BP450"/>
</dbReference>
<dbReference type="SUPFAM" id="SSF48264">
    <property type="entry name" value="Cytochrome P450"/>
    <property type="match status" value="1"/>
</dbReference>
<keyword evidence="2" id="KW-0503">Monooxygenase</keyword>
<dbReference type="Proteomes" id="UP000247792">
    <property type="component" value="Unassembled WGS sequence"/>
</dbReference>
<reference evidence="3 4" key="1">
    <citation type="submission" date="2018-05" db="EMBL/GenBank/DDBJ databases">
        <title>Genomic Encyclopedia of Type Strains, Phase IV (KMG-IV): sequencing the most valuable type-strain genomes for metagenomic binning, comparative biology and taxonomic classification.</title>
        <authorList>
            <person name="Goeker M."/>
        </authorList>
    </citation>
    <scope>NUCLEOTIDE SEQUENCE [LARGE SCALE GENOMIC DNA]</scope>
    <source>
        <strain evidence="3 4">DSM 19792</strain>
    </source>
</reference>
<dbReference type="GO" id="GO:0004497">
    <property type="term" value="F:monooxygenase activity"/>
    <property type="evidence" value="ECO:0007669"/>
    <property type="project" value="UniProtKB-KW"/>
</dbReference>
<keyword evidence="4" id="KW-1185">Reference proteome</keyword>
<evidence type="ECO:0000256" key="1">
    <source>
        <dbReference type="ARBA" id="ARBA00010617"/>
    </source>
</evidence>
<organism evidence="3 4">
    <name type="scientific">Undibacterium pigrum</name>
    <dbReference type="NCBI Taxonomy" id="401470"/>
    <lineage>
        <taxon>Bacteria</taxon>
        <taxon>Pseudomonadati</taxon>
        <taxon>Pseudomonadota</taxon>
        <taxon>Betaproteobacteria</taxon>
        <taxon>Burkholderiales</taxon>
        <taxon>Oxalobacteraceae</taxon>
        <taxon>Undibacterium</taxon>
    </lineage>
</organism>
<dbReference type="PROSITE" id="PS00086">
    <property type="entry name" value="CYTOCHROME_P450"/>
    <property type="match status" value="1"/>
</dbReference>
<dbReference type="RefSeq" id="WP_110254692.1">
    <property type="nucleotide sequence ID" value="NZ_QJKB01000002.1"/>
</dbReference>
<comment type="similarity">
    <text evidence="1 2">Belongs to the cytochrome P450 family.</text>
</comment>
<evidence type="ECO:0000256" key="2">
    <source>
        <dbReference type="RuleBase" id="RU000461"/>
    </source>
</evidence>
<dbReference type="InterPro" id="IPR002397">
    <property type="entry name" value="Cyt_P450_B"/>
</dbReference>
<proteinExistence type="inferred from homology"/>
<dbReference type="Gene3D" id="1.10.630.10">
    <property type="entry name" value="Cytochrome P450"/>
    <property type="match status" value="1"/>
</dbReference>
<dbReference type="CDD" id="cd11036">
    <property type="entry name" value="AknT-like"/>
    <property type="match status" value="1"/>
</dbReference>
<keyword evidence="2" id="KW-0349">Heme</keyword>
<comment type="caution">
    <text evidence="3">The sequence shown here is derived from an EMBL/GenBank/DDBJ whole genome shotgun (WGS) entry which is preliminary data.</text>
</comment>
<protein>
    <submittedName>
        <fullName evidence="3">Cytochrome P450</fullName>
    </submittedName>
</protein>
<keyword evidence="2" id="KW-0408">Iron</keyword>
<dbReference type="PANTHER" id="PTHR46696">
    <property type="entry name" value="P450, PUTATIVE (EUROFUNG)-RELATED"/>
    <property type="match status" value="1"/>
</dbReference>
<dbReference type="GO" id="GO:0005506">
    <property type="term" value="F:iron ion binding"/>
    <property type="evidence" value="ECO:0007669"/>
    <property type="project" value="InterPro"/>
</dbReference>